<name>A0A2K4ZEU3_9FIRM</name>
<accession>A0A2K4ZEU3</accession>
<evidence type="ECO:0000313" key="1">
    <source>
        <dbReference type="EMBL" id="SOY28982.1"/>
    </source>
</evidence>
<keyword evidence="1" id="KW-0238">DNA-binding</keyword>
<keyword evidence="2" id="KW-1185">Reference proteome</keyword>
<evidence type="ECO:0000313" key="2">
    <source>
        <dbReference type="Proteomes" id="UP000236311"/>
    </source>
</evidence>
<sequence length="439" mass="50723">MSRETIFKTVYQYNKEPVSKLDMEKLLEIAKDYNSVKNYVYCKYSKINGLAKIYPGYTVQNEMTRSGLREKLGLPSVYFYLAIFDALGDIKSRWAHVKARVEKNIRSNPNLTQEERHYLRFVMKQSQCFESILTGAEISLTGDWKRTFDEIRAGMDEHRLNQYLRRQIRRHLTQSHTDAAEGFSVSAKAYRYADHGIYLAMKEKRQRLFIPLTDNNRYTRQIYIRLHPEEGNITIGVPLEVKAKHREGYCNEVGLAVGMRCMFVTSTGNRYGEKFLEYQAALTDYVRERVPRHRRNAANNPGRKKYTAGKARLEAALHTYINGEINRMLDTEKPKMLYFPKLPGTSKAGVNRRYNASASMWQKGYMKSRLTQKCRERSIELTEVFGKGIGSECSGCGAEGEKVEGTFHCKACGLELPERENTARNVLKRGKSEKSEKKI</sequence>
<dbReference type="OrthoDB" id="4278026at2"/>
<proteinExistence type="predicted"/>
<reference evidence="1 2" key="1">
    <citation type="submission" date="2018-01" db="EMBL/GenBank/DDBJ databases">
        <authorList>
            <person name="Gaut B.S."/>
            <person name="Morton B.R."/>
            <person name="Clegg M.T."/>
            <person name="Duvall M.R."/>
        </authorList>
    </citation>
    <scope>NUCLEOTIDE SEQUENCE [LARGE SCALE GENOMIC DNA]</scope>
    <source>
        <strain evidence="1">GP69</strain>
    </source>
</reference>
<dbReference type="EMBL" id="OFSM01000007">
    <property type="protein sequence ID" value="SOY28982.1"/>
    <property type="molecule type" value="Genomic_DNA"/>
</dbReference>
<protein>
    <submittedName>
        <fullName evidence="1">Transposase DNA-binding domain protein</fullName>
    </submittedName>
</protein>
<dbReference type="GO" id="GO:0003677">
    <property type="term" value="F:DNA binding"/>
    <property type="evidence" value="ECO:0007669"/>
    <property type="project" value="UniProtKB-KW"/>
</dbReference>
<gene>
    <name evidence="1" type="ORF">AMURIS_01697</name>
</gene>
<dbReference type="Proteomes" id="UP000236311">
    <property type="component" value="Unassembled WGS sequence"/>
</dbReference>
<dbReference type="AlphaFoldDB" id="A0A2K4ZEU3"/>
<organism evidence="1 2">
    <name type="scientific">Acetatifactor muris</name>
    <dbReference type="NCBI Taxonomy" id="879566"/>
    <lineage>
        <taxon>Bacteria</taxon>
        <taxon>Bacillati</taxon>
        <taxon>Bacillota</taxon>
        <taxon>Clostridia</taxon>
        <taxon>Lachnospirales</taxon>
        <taxon>Lachnospiraceae</taxon>
        <taxon>Acetatifactor</taxon>
    </lineage>
</organism>